<keyword evidence="4" id="KW-1185">Reference proteome</keyword>
<dbReference type="OrthoDB" id="25157at2759"/>
<keyword evidence="2" id="KW-0963">Cytoplasm</keyword>
<dbReference type="GeneID" id="136815525"/>
<dbReference type="PANTHER" id="PTHR12979:SF5">
    <property type="entry name" value="CCR4-NOT TRANSCRIPTION COMPLEX SUBUNIT 10"/>
    <property type="match status" value="1"/>
</dbReference>
<proteinExistence type="inferred from homology"/>
<keyword evidence="2" id="KW-0804">Transcription</keyword>
<comment type="subcellular location">
    <subcellularLocation>
        <location evidence="2">Cytoplasm</location>
    </subcellularLocation>
    <subcellularLocation>
        <location evidence="2">Nucleus</location>
    </subcellularLocation>
</comment>
<comment type="similarity">
    <text evidence="1 2">Belongs to the CNOT10 family.</text>
</comment>
<dbReference type="SMART" id="SM00028">
    <property type="entry name" value="TPR"/>
    <property type="match status" value="3"/>
</dbReference>
<keyword evidence="2" id="KW-0805">Transcription regulation</keyword>
<dbReference type="Gene3D" id="1.25.40.10">
    <property type="entry name" value="Tetratricopeptide repeat domain"/>
    <property type="match status" value="1"/>
</dbReference>
<dbReference type="EnsemblMetazoa" id="CLYHEMT014555.1">
    <property type="protein sequence ID" value="CLYHEMP014555.1"/>
    <property type="gene ID" value="CLYHEMG014555"/>
</dbReference>
<evidence type="ECO:0000313" key="3">
    <source>
        <dbReference type="EnsemblMetazoa" id="CLYHEMP014555.1"/>
    </source>
</evidence>
<dbReference type="RefSeq" id="XP_066928082.1">
    <property type="nucleotide sequence ID" value="XM_067071981.1"/>
</dbReference>
<dbReference type="GO" id="GO:0005634">
    <property type="term" value="C:nucleus"/>
    <property type="evidence" value="ECO:0007669"/>
    <property type="project" value="UniProtKB-SubCell"/>
</dbReference>
<dbReference type="InterPro" id="IPR011990">
    <property type="entry name" value="TPR-like_helical_dom_sf"/>
</dbReference>
<dbReference type="GO" id="GO:0006402">
    <property type="term" value="P:mRNA catabolic process"/>
    <property type="evidence" value="ECO:0007669"/>
    <property type="project" value="TreeGrafter"/>
</dbReference>
<evidence type="ECO:0000256" key="2">
    <source>
        <dbReference type="RuleBase" id="RU367083"/>
    </source>
</evidence>
<dbReference type="GO" id="GO:0017148">
    <property type="term" value="P:negative regulation of translation"/>
    <property type="evidence" value="ECO:0007669"/>
    <property type="project" value="TreeGrafter"/>
</dbReference>
<dbReference type="InterPro" id="IPR039740">
    <property type="entry name" value="CNOT10"/>
</dbReference>
<evidence type="ECO:0000256" key="1">
    <source>
        <dbReference type="ARBA" id="ARBA00010080"/>
    </source>
</evidence>
<dbReference type="GO" id="GO:0030014">
    <property type="term" value="C:CCR4-NOT complex"/>
    <property type="evidence" value="ECO:0007669"/>
    <property type="project" value="UniProtKB-UniRule"/>
</dbReference>
<dbReference type="GO" id="GO:0031047">
    <property type="term" value="P:regulatory ncRNA-mediated gene silencing"/>
    <property type="evidence" value="ECO:0007669"/>
    <property type="project" value="UniProtKB-UniRule"/>
</dbReference>
<comment type="function">
    <text evidence="2">Component of the CCR4-NOT complex which is one of the major cellular mRNA deadenylases and is linked to various cellular processes including bulk mRNA degradation, miRNA-mediated repression, translational repression during translational initiation and general transcription regulation.</text>
</comment>
<name>A0A7M5WXZ1_9CNID</name>
<dbReference type="AlphaFoldDB" id="A0A7M5WXZ1"/>
<dbReference type="Proteomes" id="UP000594262">
    <property type="component" value="Unplaced"/>
</dbReference>
<keyword evidence="2" id="KW-0810">Translation regulation</keyword>
<keyword evidence="2" id="KW-0943">RNA-mediated gene silencing</keyword>
<reference evidence="3" key="1">
    <citation type="submission" date="2021-01" db="UniProtKB">
        <authorList>
            <consortium name="EnsemblMetazoa"/>
        </authorList>
    </citation>
    <scope>IDENTIFICATION</scope>
</reference>
<keyword evidence="2" id="KW-0539">Nucleus</keyword>
<organism evidence="3 4">
    <name type="scientific">Clytia hemisphaerica</name>
    <dbReference type="NCBI Taxonomy" id="252671"/>
    <lineage>
        <taxon>Eukaryota</taxon>
        <taxon>Metazoa</taxon>
        <taxon>Cnidaria</taxon>
        <taxon>Hydrozoa</taxon>
        <taxon>Hydroidolina</taxon>
        <taxon>Leptothecata</taxon>
        <taxon>Obeliida</taxon>
        <taxon>Clytiidae</taxon>
        <taxon>Clytia</taxon>
    </lineage>
</organism>
<evidence type="ECO:0000313" key="4">
    <source>
        <dbReference type="Proteomes" id="UP000594262"/>
    </source>
</evidence>
<protein>
    <recommendedName>
        <fullName evidence="2">CCR4-NOT transcription complex subunit 10</fullName>
    </recommendedName>
</protein>
<dbReference type="InterPro" id="IPR019734">
    <property type="entry name" value="TPR_rpt"/>
</dbReference>
<dbReference type="PANTHER" id="PTHR12979">
    <property type="entry name" value="CCR4-NOT TRANSCRIPTION COMPLEX SUBUNIT 10"/>
    <property type="match status" value="1"/>
</dbReference>
<dbReference type="GO" id="GO:0005737">
    <property type="term" value="C:cytoplasm"/>
    <property type="evidence" value="ECO:0007669"/>
    <property type="project" value="UniProtKB-SubCell"/>
</dbReference>
<dbReference type="SUPFAM" id="SSF48452">
    <property type="entry name" value="TPR-like"/>
    <property type="match status" value="2"/>
</dbReference>
<accession>A0A7M5WXZ1</accession>
<sequence length="715" mass="81418">MPQIKQETQTREIASAHKAITDQDRQIAASASSCFKEKKYDQCSQQMKKLSEQRPHDPRVIVNKAVLDYYISNFSKTDYFMKQMQNAKKQFEFGNSGDELDDIDRCYFFYNQAVLHFYLKQYKSSLNLLDRLYKVIEPLGDLLAAKVCFLFVEVCLLNNQHDQAFGMITYIESVILAKPLDNNAKNVEFMKACQNKLRLSKARLYLVRGFYAQCKKELELAISGEHEPTEVLFLKSQVECLRCNYQKSISILHSTNKNTPSDPYKPLQTMYQNNLGCIHFLTKKYNLAVSYFKKACVENAAIMKKLQSIDKNQPLSGRPLHTLTINKRAELFFNMGLSLLYAGRPSQAFECLLQSHNVYQCNPRYWLRFAECCIAVHQETIEKEFSCVDRKNMNVYDAMGSGVNRKLVVAPTHFDQHSKSTPSTSPTNNVPTLSFGSMCLSNACTLLPSESVLEENMTKFLQNEKPVPGGAADDKESVKRSFIGRIFVDAPPGHPIQTKEIYHLRASVVCCQAYISLTIGDYYKCVEHSRSLLRMTHISGPQKFLGHSYLAESLIKLDKIAEAIQELSTDNLKAYQTFDQETLELSTVDTFPKSLGSARMVMMLNLASVYAIRAEYDKCKQILHQIALVVDMHSPIKYHAILLSAYCELQLGKITSALSLIKKHEIFPHGRLVDRVEAAARTANNPVGGQYPQNILHKFNEMTMSMNQPFVPMMQ</sequence>